<reference evidence="1 2" key="1">
    <citation type="journal article" date="2018" name="New Phytol.">
        <title>Phylogenomics of Endogonaceae and evolution of mycorrhizas within Mucoromycota.</title>
        <authorList>
            <person name="Chang Y."/>
            <person name="Desiro A."/>
            <person name="Na H."/>
            <person name="Sandor L."/>
            <person name="Lipzen A."/>
            <person name="Clum A."/>
            <person name="Barry K."/>
            <person name="Grigoriev I.V."/>
            <person name="Martin F.M."/>
            <person name="Stajich J.E."/>
            <person name="Smith M.E."/>
            <person name="Bonito G."/>
            <person name="Spatafora J.W."/>
        </authorList>
    </citation>
    <scope>NUCLEOTIDE SEQUENCE [LARGE SCALE GENOMIC DNA]</scope>
    <source>
        <strain evidence="1 2">GMNB39</strain>
    </source>
</reference>
<keyword evidence="2" id="KW-1185">Reference proteome</keyword>
<evidence type="ECO:0000313" key="2">
    <source>
        <dbReference type="Proteomes" id="UP000268093"/>
    </source>
</evidence>
<dbReference type="AlphaFoldDB" id="A0A433CXR1"/>
<sequence>MLLGSKMPRVCGAAGLRRRPFKPELGQTEGKRGIDRAKFFGLSFFETGIHYNGATILGFCGNTAAIGKAAVSAIINYKRFITTRAMMQSSGNWIKVGGTRS</sequence>
<accession>A0A433CXR1</accession>
<protein>
    <submittedName>
        <fullName evidence="1">Uncharacterized protein</fullName>
    </submittedName>
</protein>
<comment type="caution">
    <text evidence="1">The sequence shown here is derived from an EMBL/GenBank/DDBJ whole genome shotgun (WGS) entry which is preliminary data.</text>
</comment>
<proteinExistence type="predicted"/>
<dbReference type="EMBL" id="RBNI01011146">
    <property type="protein sequence ID" value="RUP43374.1"/>
    <property type="molecule type" value="Genomic_DNA"/>
</dbReference>
<organism evidence="1 2">
    <name type="scientific">Jimgerdemannia flammicorona</name>
    <dbReference type="NCBI Taxonomy" id="994334"/>
    <lineage>
        <taxon>Eukaryota</taxon>
        <taxon>Fungi</taxon>
        <taxon>Fungi incertae sedis</taxon>
        <taxon>Mucoromycota</taxon>
        <taxon>Mucoromycotina</taxon>
        <taxon>Endogonomycetes</taxon>
        <taxon>Endogonales</taxon>
        <taxon>Endogonaceae</taxon>
        <taxon>Jimgerdemannia</taxon>
    </lineage>
</organism>
<dbReference type="Proteomes" id="UP000268093">
    <property type="component" value="Unassembled WGS sequence"/>
</dbReference>
<gene>
    <name evidence="1" type="ORF">BC936DRAFT_137268</name>
</gene>
<evidence type="ECO:0000313" key="1">
    <source>
        <dbReference type="EMBL" id="RUP43374.1"/>
    </source>
</evidence>
<name>A0A433CXR1_9FUNG</name>